<gene>
    <name evidence="3" type="ORF">NA56DRAFT_750099</name>
</gene>
<protein>
    <recommendedName>
        <fullName evidence="2">2EXR domain-containing protein</fullName>
    </recommendedName>
</protein>
<accession>A0A2J6Q0L8</accession>
<dbReference type="InterPro" id="IPR045518">
    <property type="entry name" value="2EXR"/>
</dbReference>
<organism evidence="3 4">
    <name type="scientific">Hyaloscypha hepaticicola</name>
    <dbReference type="NCBI Taxonomy" id="2082293"/>
    <lineage>
        <taxon>Eukaryota</taxon>
        <taxon>Fungi</taxon>
        <taxon>Dikarya</taxon>
        <taxon>Ascomycota</taxon>
        <taxon>Pezizomycotina</taxon>
        <taxon>Leotiomycetes</taxon>
        <taxon>Helotiales</taxon>
        <taxon>Hyaloscyphaceae</taxon>
        <taxon>Hyaloscypha</taxon>
    </lineage>
</organism>
<feature type="region of interest" description="Disordered" evidence="1">
    <location>
        <begin position="358"/>
        <end position="389"/>
    </location>
</feature>
<evidence type="ECO:0000313" key="4">
    <source>
        <dbReference type="Proteomes" id="UP000235672"/>
    </source>
</evidence>
<feature type="compositionally biased region" description="Polar residues" evidence="1">
    <location>
        <begin position="10"/>
        <end position="32"/>
    </location>
</feature>
<name>A0A2J6Q0L8_9HELO</name>
<feature type="domain" description="2EXR" evidence="2">
    <location>
        <begin position="46"/>
        <end position="147"/>
    </location>
</feature>
<dbReference type="PANTHER" id="PTHR35910:SF6">
    <property type="entry name" value="2EXR DOMAIN-CONTAINING PROTEIN"/>
    <property type="match status" value="1"/>
</dbReference>
<feature type="region of interest" description="Disordered" evidence="1">
    <location>
        <begin position="1"/>
        <end position="32"/>
    </location>
</feature>
<dbReference type="AlphaFoldDB" id="A0A2J6Q0L8"/>
<dbReference type="OrthoDB" id="3540486at2759"/>
<proteinExistence type="predicted"/>
<evidence type="ECO:0000256" key="1">
    <source>
        <dbReference type="SAM" id="MobiDB-lite"/>
    </source>
</evidence>
<reference evidence="3 4" key="1">
    <citation type="submission" date="2016-05" db="EMBL/GenBank/DDBJ databases">
        <title>A degradative enzymes factory behind the ericoid mycorrhizal symbiosis.</title>
        <authorList>
            <consortium name="DOE Joint Genome Institute"/>
            <person name="Martino E."/>
            <person name="Morin E."/>
            <person name="Grelet G."/>
            <person name="Kuo A."/>
            <person name="Kohler A."/>
            <person name="Daghino S."/>
            <person name="Barry K."/>
            <person name="Choi C."/>
            <person name="Cichocki N."/>
            <person name="Clum A."/>
            <person name="Copeland A."/>
            <person name="Hainaut M."/>
            <person name="Haridas S."/>
            <person name="Labutti K."/>
            <person name="Lindquist E."/>
            <person name="Lipzen A."/>
            <person name="Khouja H.-R."/>
            <person name="Murat C."/>
            <person name="Ohm R."/>
            <person name="Olson A."/>
            <person name="Spatafora J."/>
            <person name="Veneault-Fourrey C."/>
            <person name="Henrissat B."/>
            <person name="Grigoriev I."/>
            <person name="Martin F."/>
            <person name="Perotto S."/>
        </authorList>
    </citation>
    <scope>NUCLEOTIDE SEQUENCE [LARGE SCALE GENOMIC DNA]</scope>
    <source>
        <strain evidence="3 4">UAMH 7357</strain>
    </source>
</reference>
<keyword evidence="4" id="KW-1185">Reference proteome</keyword>
<dbReference type="Proteomes" id="UP000235672">
    <property type="component" value="Unassembled WGS sequence"/>
</dbReference>
<evidence type="ECO:0000313" key="3">
    <source>
        <dbReference type="EMBL" id="PMD19812.1"/>
    </source>
</evidence>
<evidence type="ECO:0000259" key="2">
    <source>
        <dbReference type="Pfam" id="PF20150"/>
    </source>
</evidence>
<sequence length="389" mass="44453">MEGPMHTKKATQASSQATGNPPSLTTSSLNGMTKVTPVTNDANRVFTLFPKLPLELRLKIWKHTFPGPRVIPIYTWDMRRGGHRAVLKRYASLNSSISITTVCHEARAVVMESYDQFPNVVWPLSDVDLTDHEREAFVYVDYNIDTFYVEDRPGVNRIIAPYLGKVQHLAFAAQPPTAFTKWAMLKRDCPMLKDITFIDLPDGFRHKHDEEWRLVDVPADFGPAITLPQLDEHGNYIDEQLVKVVDDHGNLALFGAEVKETLEDFAKPARDQAGWKNISLKIAIVAQRKIDSLPWRLIYPVWDVIPNYWKDVRLHWHEEPVLLAVTSCRPALHPNRLCDDCRRQRWLQFNDGFWISKGEGEEDNRSGRPHDSSAGSAGYMTDEEPENDI</sequence>
<dbReference type="EMBL" id="KZ613487">
    <property type="protein sequence ID" value="PMD19812.1"/>
    <property type="molecule type" value="Genomic_DNA"/>
</dbReference>
<dbReference type="Pfam" id="PF20150">
    <property type="entry name" value="2EXR"/>
    <property type="match status" value="1"/>
</dbReference>
<dbReference type="PANTHER" id="PTHR35910">
    <property type="entry name" value="2EXR DOMAIN-CONTAINING PROTEIN"/>
    <property type="match status" value="1"/>
</dbReference>